<dbReference type="InterPro" id="IPR022675">
    <property type="entry name" value="G6P_DH_C"/>
</dbReference>
<dbReference type="Proteomes" id="UP001321543">
    <property type="component" value="Chromosome"/>
</dbReference>
<keyword evidence="4" id="KW-0560">Oxidoreductase</keyword>
<dbReference type="PANTHER" id="PTHR23429">
    <property type="entry name" value="GLUCOSE-6-PHOSPHATE 1-DEHYDROGENASE G6PD"/>
    <property type="match status" value="1"/>
</dbReference>
<dbReference type="Gene3D" id="3.30.360.10">
    <property type="entry name" value="Dihydrodipicolinate Reductase, domain 2"/>
    <property type="match status" value="1"/>
</dbReference>
<dbReference type="PANTHER" id="PTHR23429:SF0">
    <property type="entry name" value="GLUCOSE-6-PHOSPHATE 1-DEHYDROGENASE"/>
    <property type="match status" value="1"/>
</dbReference>
<evidence type="ECO:0000256" key="1">
    <source>
        <dbReference type="ARBA" id="ARBA00004937"/>
    </source>
</evidence>
<dbReference type="SUPFAM" id="SSF55347">
    <property type="entry name" value="Glyceraldehyde-3-phosphate dehydrogenase-like, C-terminal domain"/>
    <property type="match status" value="1"/>
</dbReference>
<dbReference type="PRINTS" id="PR00079">
    <property type="entry name" value="G6PDHDRGNASE"/>
</dbReference>
<evidence type="ECO:0000256" key="3">
    <source>
        <dbReference type="ARBA" id="ARBA00022857"/>
    </source>
</evidence>
<evidence type="ECO:0000256" key="4">
    <source>
        <dbReference type="ARBA" id="ARBA00023002"/>
    </source>
</evidence>
<feature type="region of interest" description="Disordered" evidence="6">
    <location>
        <begin position="426"/>
        <end position="490"/>
    </location>
</feature>
<proteinExistence type="predicted"/>
<feature type="compositionally biased region" description="Pro residues" evidence="6">
    <location>
        <begin position="477"/>
        <end position="488"/>
    </location>
</feature>
<dbReference type="InterPro" id="IPR001282">
    <property type="entry name" value="G6P_DH"/>
</dbReference>
<evidence type="ECO:0000256" key="6">
    <source>
        <dbReference type="SAM" id="MobiDB-lite"/>
    </source>
</evidence>
<keyword evidence="3" id="KW-0521">NADP</keyword>
<feature type="domain" description="Glucose-6-phosphate dehydrogenase C-terminal" evidence="8">
    <location>
        <begin position="175"/>
        <end position="421"/>
    </location>
</feature>
<evidence type="ECO:0000259" key="7">
    <source>
        <dbReference type="Pfam" id="PF00479"/>
    </source>
</evidence>
<reference evidence="10" key="1">
    <citation type="journal article" date="2019" name="Int. J. Syst. Evol. Microbiol.">
        <title>The Global Catalogue of Microorganisms (GCM) 10K type strain sequencing project: providing services to taxonomists for standard genome sequencing and annotation.</title>
        <authorList>
            <consortium name="The Broad Institute Genomics Platform"/>
            <consortium name="The Broad Institute Genome Sequencing Center for Infectious Disease"/>
            <person name="Wu L."/>
            <person name="Ma J."/>
        </authorList>
    </citation>
    <scope>NUCLEOTIDE SEQUENCE [LARGE SCALE GENOMIC DNA]</scope>
    <source>
        <strain evidence="10">NBRC 106310</strain>
    </source>
</reference>
<comment type="pathway">
    <text evidence="1">Carbohydrate degradation; pentose phosphate pathway; D-ribulose 5-phosphate from D-glucose 6-phosphate (oxidative stage): step 1/3.</text>
</comment>
<dbReference type="EMBL" id="AP027728">
    <property type="protein sequence ID" value="BDZ40190.1"/>
    <property type="molecule type" value="Genomic_DNA"/>
</dbReference>
<organism evidence="9 10">
    <name type="scientific">Microbacterium suwonense</name>
    <dbReference type="NCBI Taxonomy" id="683047"/>
    <lineage>
        <taxon>Bacteria</taxon>
        <taxon>Bacillati</taxon>
        <taxon>Actinomycetota</taxon>
        <taxon>Actinomycetes</taxon>
        <taxon>Micrococcales</taxon>
        <taxon>Microbacteriaceae</taxon>
        <taxon>Microbacterium</taxon>
    </lineage>
</organism>
<gene>
    <name evidence="9" type="primary">zwf_2</name>
    <name evidence="9" type="ORF">GCM10025863_28040</name>
</gene>
<evidence type="ECO:0000256" key="2">
    <source>
        <dbReference type="ARBA" id="ARBA00022526"/>
    </source>
</evidence>
<sequence>MASETTLLILGASGDLTSRLLLPAIGQLMEREPGRRLTLRGAGSDDWSQKRWRDCVRSAFAASDAEEQASRVEDTTYTKADVTDRDALAALVEGVQGRLVIYFALPPAVTIAACEVLKGITLPTNTVLALEKPFGSDEHSARDLNALLRQLVPEERIFRVDHFLGRSTLLNVLGVRFANRLIEPVWSADHVQSVLVRYDEALALENRARYYDGAGAMIDMIQSHLLQVLAVLAMEQPHDLDEVDLRDAMAAALRATRIWDDNPVRSSRRGRYTAGRLAVKDDVHKVQEARDVPSYVEEEGVDPSRDTETLAEITCEVHTARWAGVPFTLRSGKAMKERTAEIVVTFKPVRHIPDGLTERPADGGVLRFVLGPDQIDLVLNVNGGDDPFALRRDVLSSNLGKGTLLAYTEVLSEILDGDVALSVRGMPPSSAGGSSSPSATRGPGATCPWTSTPPAPSAPPAGRPRSARSSARSGAHLPPPASRLPPPRDFLSSMRRDAVRLVSCWKGSLEGRMPRIRPDW</sequence>
<dbReference type="InterPro" id="IPR022674">
    <property type="entry name" value="G6P_DH_NAD-bd"/>
</dbReference>
<dbReference type="SUPFAM" id="SSF51735">
    <property type="entry name" value="NAD(P)-binding Rossmann-fold domains"/>
    <property type="match status" value="1"/>
</dbReference>
<feature type="compositionally biased region" description="Low complexity" evidence="6">
    <location>
        <begin position="427"/>
        <end position="445"/>
    </location>
</feature>
<feature type="compositionally biased region" description="Pro residues" evidence="6">
    <location>
        <begin position="451"/>
        <end position="462"/>
    </location>
</feature>
<dbReference type="NCBIfam" id="NF009492">
    <property type="entry name" value="PRK12853.1-3"/>
    <property type="match status" value="1"/>
</dbReference>
<evidence type="ECO:0000256" key="5">
    <source>
        <dbReference type="ARBA" id="ARBA00023277"/>
    </source>
</evidence>
<accession>A0ABM8FWT6</accession>
<keyword evidence="2" id="KW-0313">Glucose metabolism</keyword>
<protein>
    <submittedName>
        <fullName evidence="9">Glucose-6-phosphate 1-dehydrogenase</fullName>
    </submittedName>
</protein>
<dbReference type="InterPro" id="IPR036291">
    <property type="entry name" value="NAD(P)-bd_dom_sf"/>
</dbReference>
<keyword evidence="5" id="KW-0119">Carbohydrate metabolism</keyword>
<keyword evidence="10" id="KW-1185">Reference proteome</keyword>
<feature type="compositionally biased region" description="Low complexity" evidence="6">
    <location>
        <begin position="463"/>
        <end position="475"/>
    </location>
</feature>
<evidence type="ECO:0000259" key="8">
    <source>
        <dbReference type="Pfam" id="PF02781"/>
    </source>
</evidence>
<name>A0ABM8FWT6_9MICO</name>
<evidence type="ECO:0000313" key="9">
    <source>
        <dbReference type="EMBL" id="BDZ40190.1"/>
    </source>
</evidence>
<dbReference type="Pfam" id="PF00479">
    <property type="entry name" value="G6PD_N"/>
    <property type="match status" value="1"/>
</dbReference>
<dbReference type="Gene3D" id="3.40.50.720">
    <property type="entry name" value="NAD(P)-binding Rossmann-like Domain"/>
    <property type="match status" value="1"/>
</dbReference>
<dbReference type="Pfam" id="PF02781">
    <property type="entry name" value="G6PD_C"/>
    <property type="match status" value="1"/>
</dbReference>
<evidence type="ECO:0000313" key="10">
    <source>
        <dbReference type="Proteomes" id="UP001321543"/>
    </source>
</evidence>
<feature type="domain" description="Glucose-6-phosphate dehydrogenase NAD-binding" evidence="7">
    <location>
        <begin position="9"/>
        <end position="171"/>
    </location>
</feature>